<dbReference type="EMBL" id="UZAM01009236">
    <property type="protein sequence ID" value="VDP08274.1"/>
    <property type="molecule type" value="Genomic_DNA"/>
</dbReference>
<feature type="domain" description="ZSWIM4-8 C-terminal" evidence="4">
    <location>
        <begin position="1"/>
        <end position="170"/>
    </location>
</feature>
<organism evidence="7">
    <name type="scientific">Soboliphyme baturini</name>
    <dbReference type="NCBI Taxonomy" id="241478"/>
    <lineage>
        <taxon>Eukaryota</taxon>
        <taxon>Metazoa</taxon>
        <taxon>Ecdysozoa</taxon>
        <taxon>Nematoda</taxon>
        <taxon>Enoplea</taxon>
        <taxon>Dorylaimia</taxon>
        <taxon>Dioctophymatida</taxon>
        <taxon>Dioctophymatoidea</taxon>
        <taxon>Soboliphymatidae</taxon>
        <taxon>Soboliphyme</taxon>
    </lineage>
</organism>
<dbReference type="WBParaSite" id="SBAD_0000600301-mRNA-1">
    <property type="protein sequence ID" value="SBAD_0000600301-mRNA-1"/>
    <property type="gene ID" value="SBAD_0000600301"/>
</dbReference>
<dbReference type="Pfam" id="PF21055">
    <property type="entry name" value="ZSWIM4-8_C"/>
    <property type="match status" value="1"/>
</dbReference>
<dbReference type="GO" id="GO:0031462">
    <property type="term" value="C:Cul2-RING ubiquitin ligase complex"/>
    <property type="evidence" value="ECO:0007669"/>
    <property type="project" value="TreeGrafter"/>
</dbReference>
<dbReference type="OrthoDB" id="10013584at2759"/>
<evidence type="ECO:0000313" key="6">
    <source>
        <dbReference type="Proteomes" id="UP000270296"/>
    </source>
</evidence>
<dbReference type="AlphaFoldDB" id="A0A183IQ78"/>
<reference evidence="7" key="1">
    <citation type="submission" date="2016-06" db="UniProtKB">
        <authorList>
            <consortium name="WormBaseParasite"/>
        </authorList>
    </citation>
    <scope>IDENTIFICATION</scope>
</reference>
<evidence type="ECO:0000256" key="1">
    <source>
        <dbReference type="ARBA" id="ARBA00022723"/>
    </source>
</evidence>
<evidence type="ECO:0000256" key="3">
    <source>
        <dbReference type="ARBA" id="ARBA00022833"/>
    </source>
</evidence>
<keyword evidence="6" id="KW-1185">Reference proteome</keyword>
<dbReference type="PANTHER" id="PTHR22619:SF0">
    <property type="entry name" value="ZINC FINGER SWIM DOMAIN-CONTAINING PROTEIN 6-LIKE PROTEIN"/>
    <property type="match status" value="1"/>
</dbReference>
<dbReference type="Proteomes" id="UP000270296">
    <property type="component" value="Unassembled WGS sequence"/>
</dbReference>
<keyword evidence="1" id="KW-0479">Metal-binding</keyword>
<accession>A0A183IQ78</accession>
<dbReference type="InterPro" id="IPR048370">
    <property type="entry name" value="ZSWIM4-8_C"/>
</dbReference>
<name>A0A183IQ78_9BILA</name>
<evidence type="ECO:0000259" key="4">
    <source>
        <dbReference type="Pfam" id="PF21055"/>
    </source>
</evidence>
<evidence type="ECO:0000313" key="5">
    <source>
        <dbReference type="EMBL" id="VDP08274.1"/>
    </source>
</evidence>
<evidence type="ECO:0000256" key="2">
    <source>
        <dbReference type="ARBA" id="ARBA00022771"/>
    </source>
</evidence>
<sequence>MEQLGLGGKSYKMALLGLMHTRIGYADEASPLINNVYWACALGHSLGTMELANVISLIVKNVQCATVLSDILRRCAFSSSHALVPSKTNVDAKMLLLNHTSLKQLLDAAVSAYVETVHSRLTHISPRHYNDFLDFLSKARETFILSDDGHMRFSNLLDNMKVMYKGKKKLINLITDRFGVV</sequence>
<dbReference type="GO" id="GO:0008270">
    <property type="term" value="F:zinc ion binding"/>
    <property type="evidence" value="ECO:0007669"/>
    <property type="project" value="UniProtKB-KW"/>
</dbReference>
<evidence type="ECO:0000313" key="7">
    <source>
        <dbReference type="WBParaSite" id="SBAD_0000600301-mRNA-1"/>
    </source>
</evidence>
<keyword evidence="3" id="KW-0862">Zinc</keyword>
<proteinExistence type="predicted"/>
<reference evidence="5 6" key="2">
    <citation type="submission" date="2018-11" db="EMBL/GenBank/DDBJ databases">
        <authorList>
            <consortium name="Pathogen Informatics"/>
        </authorList>
    </citation>
    <scope>NUCLEOTIDE SEQUENCE [LARGE SCALE GENOMIC DNA]</scope>
</reference>
<dbReference type="PANTHER" id="PTHR22619">
    <property type="entry name" value="ZINC FINGER SWIM DOMAIN CONTAINING PROTEIN 4, 5, 6"/>
    <property type="match status" value="1"/>
</dbReference>
<keyword evidence="2" id="KW-0863">Zinc-finger</keyword>
<gene>
    <name evidence="5" type="ORF">SBAD_LOCUS5775</name>
</gene>
<protein>
    <submittedName>
        <fullName evidence="7">EIF3_p135 domain-containing protein</fullName>
    </submittedName>
</protein>